<evidence type="ECO:0000313" key="2">
    <source>
        <dbReference type="Proteomes" id="UP000285794"/>
    </source>
</evidence>
<dbReference type="AlphaFoldDB" id="A0A425XWB0"/>
<protein>
    <submittedName>
        <fullName evidence="1">Uncharacterized protein</fullName>
    </submittedName>
</protein>
<comment type="caution">
    <text evidence="1">The sequence shown here is derived from an EMBL/GenBank/DDBJ whole genome shotgun (WGS) entry which is preliminary data.</text>
</comment>
<evidence type="ECO:0000313" key="1">
    <source>
        <dbReference type="EMBL" id="RRG18931.1"/>
    </source>
</evidence>
<accession>A0A425XWB0</accession>
<dbReference type="Proteomes" id="UP000285794">
    <property type="component" value="Unassembled WGS sequence"/>
</dbReference>
<name>A0A425XWB0_9BACT</name>
<dbReference type="RefSeq" id="WP_125032225.1">
    <property type="nucleotide sequence ID" value="NZ_JAPXVP010000042.1"/>
</dbReference>
<dbReference type="EMBL" id="QQWG01000048">
    <property type="protein sequence ID" value="RRG18931.1"/>
    <property type="molecule type" value="Genomic_DNA"/>
</dbReference>
<keyword evidence="2" id="KW-1185">Reference proteome</keyword>
<gene>
    <name evidence="1" type="ORF">DWB61_17685</name>
</gene>
<proteinExistence type="predicted"/>
<reference evidence="1 2" key="1">
    <citation type="submission" date="2018-07" db="EMBL/GenBank/DDBJ databases">
        <title>Draft genome sequence of Ancylomarina sp. M1P.</title>
        <authorList>
            <person name="Yadav S."/>
            <person name="Villanueva L."/>
            <person name="Damste J.S.S."/>
        </authorList>
    </citation>
    <scope>NUCLEOTIDE SEQUENCE [LARGE SCALE GENOMIC DNA]</scope>
    <source>
        <strain evidence="1 2">M1P</strain>
    </source>
</reference>
<sequence>MNKSKFIKLNLDEKKSICQKLNPYDKTEWDIFKEVEKLFIIKYGKHEAIDKIFCGLAPIMGPFNSINVYIAKNRKRIDLPAEFHGFPIFKIYESKTKNYKNMIENDEKRNN</sequence>
<organism evidence="1 2">
    <name type="scientific">Ancylomarina euxinus</name>
    <dbReference type="NCBI Taxonomy" id="2283627"/>
    <lineage>
        <taxon>Bacteria</taxon>
        <taxon>Pseudomonadati</taxon>
        <taxon>Bacteroidota</taxon>
        <taxon>Bacteroidia</taxon>
        <taxon>Marinilabiliales</taxon>
        <taxon>Marinifilaceae</taxon>
        <taxon>Ancylomarina</taxon>
    </lineage>
</organism>